<dbReference type="Pfam" id="PF02767">
    <property type="entry name" value="DNA_pol3_beta_2"/>
    <property type="match status" value="1"/>
</dbReference>
<feature type="domain" description="HTH merR-type" evidence="9">
    <location>
        <begin position="1"/>
        <end position="70"/>
    </location>
</feature>
<evidence type="ECO:0000256" key="7">
    <source>
        <dbReference type="ARBA" id="ARBA00022932"/>
    </source>
</evidence>
<dbReference type="GO" id="GO:0003677">
    <property type="term" value="F:DNA binding"/>
    <property type="evidence" value="ECO:0007669"/>
    <property type="project" value="UniProtKB-KW"/>
</dbReference>
<name>A0A4Q8ADE5_9MICC</name>
<dbReference type="Gene3D" id="1.10.1660.10">
    <property type="match status" value="1"/>
</dbReference>
<evidence type="ECO:0000256" key="5">
    <source>
        <dbReference type="ARBA" id="ARBA00022695"/>
    </source>
</evidence>
<gene>
    <name evidence="10" type="ORF">EV380_1809</name>
</gene>
<evidence type="ECO:0000256" key="8">
    <source>
        <dbReference type="ARBA" id="ARBA00023125"/>
    </source>
</evidence>
<dbReference type="Gene3D" id="3.10.150.10">
    <property type="entry name" value="DNA Polymerase III, subunit A, domain 2"/>
    <property type="match status" value="2"/>
</dbReference>
<dbReference type="PROSITE" id="PS50937">
    <property type="entry name" value="HTH_MERR_2"/>
    <property type="match status" value="1"/>
</dbReference>
<dbReference type="EMBL" id="SHLA01000001">
    <property type="protein sequence ID" value="RZU62218.1"/>
    <property type="molecule type" value="Genomic_DNA"/>
</dbReference>
<dbReference type="GO" id="GO:0006271">
    <property type="term" value="P:DNA strand elongation involved in DNA replication"/>
    <property type="evidence" value="ECO:0007669"/>
    <property type="project" value="TreeGrafter"/>
</dbReference>
<reference evidence="10 11" key="1">
    <citation type="submission" date="2019-02" db="EMBL/GenBank/DDBJ databases">
        <title>Sequencing the genomes of 1000 actinobacteria strains.</title>
        <authorList>
            <person name="Klenk H.-P."/>
        </authorList>
    </citation>
    <scope>NUCLEOTIDE SEQUENCE [LARGE SCALE GENOMIC DNA]</scope>
    <source>
        <strain evidence="10 11">DSM 17364</strain>
    </source>
</reference>
<comment type="caution">
    <text evidence="10">The sequence shown here is derived from an EMBL/GenBank/DDBJ whole genome shotgun (WGS) entry which is preliminary data.</text>
</comment>
<dbReference type="AlphaFoldDB" id="A0A4Q8ADE5"/>
<protein>
    <submittedName>
        <fullName evidence="10">DNA polymerase III beta subunit-like protein</fullName>
    </submittedName>
</protein>
<dbReference type="PANTHER" id="PTHR30478:SF0">
    <property type="entry name" value="BETA SLIDING CLAMP"/>
    <property type="match status" value="1"/>
</dbReference>
<evidence type="ECO:0000256" key="3">
    <source>
        <dbReference type="ARBA" id="ARBA00022490"/>
    </source>
</evidence>
<dbReference type="SUPFAM" id="SSF55979">
    <property type="entry name" value="DNA clamp"/>
    <property type="match status" value="2"/>
</dbReference>
<dbReference type="InterPro" id="IPR001001">
    <property type="entry name" value="DNA_polIII_beta"/>
</dbReference>
<keyword evidence="8" id="KW-0238">DNA-binding</keyword>
<keyword evidence="5" id="KW-0548">Nucleotidyltransferase</keyword>
<evidence type="ECO:0000259" key="9">
    <source>
        <dbReference type="PROSITE" id="PS50937"/>
    </source>
</evidence>
<evidence type="ECO:0000256" key="2">
    <source>
        <dbReference type="ARBA" id="ARBA00010752"/>
    </source>
</evidence>
<dbReference type="GO" id="GO:0009360">
    <property type="term" value="C:DNA polymerase III complex"/>
    <property type="evidence" value="ECO:0007669"/>
    <property type="project" value="InterPro"/>
</dbReference>
<dbReference type="InterPro" id="IPR000551">
    <property type="entry name" value="MerR-type_HTH_dom"/>
</dbReference>
<organism evidence="10 11">
    <name type="scientific">Zhihengliuella halotolerans</name>
    <dbReference type="NCBI Taxonomy" id="370736"/>
    <lineage>
        <taxon>Bacteria</taxon>
        <taxon>Bacillati</taxon>
        <taxon>Actinomycetota</taxon>
        <taxon>Actinomycetes</taxon>
        <taxon>Micrococcales</taxon>
        <taxon>Micrococcaceae</taxon>
        <taxon>Zhihengliuella</taxon>
    </lineage>
</organism>
<dbReference type="PROSITE" id="PS00552">
    <property type="entry name" value="HTH_MERR_1"/>
    <property type="match status" value="1"/>
</dbReference>
<dbReference type="InterPro" id="IPR046938">
    <property type="entry name" value="DNA_clamp_sf"/>
</dbReference>
<dbReference type="GO" id="GO:0005737">
    <property type="term" value="C:cytoplasm"/>
    <property type="evidence" value="ECO:0007669"/>
    <property type="project" value="UniProtKB-SubCell"/>
</dbReference>
<dbReference type="SMART" id="SM00422">
    <property type="entry name" value="HTH_MERR"/>
    <property type="match status" value="1"/>
</dbReference>
<dbReference type="InterPro" id="IPR022637">
    <property type="entry name" value="DNA_polIII_beta_cen"/>
</dbReference>
<keyword evidence="4" id="KW-0808">Transferase</keyword>
<keyword evidence="3" id="KW-0963">Cytoplasm</keyword>
<evidence type="ECO:0000313" key="10">
    <source>
        <dbReference type="EMBL" id="RZU62218.1"/>
    </source>
</evidence>
<dbReference type="Pfam" id="PF13411">
    <property type="entry name" value="MerR_1"/>
    <property type="match status" value="1"/>
</dbReference>
<comment type="subcellular location">
    <subcellularLocation>
        <location evidence="1">Cytoplasm</location>
    </subcellularLocation>
</comment>
<comment type="similarity">
    <text evidence="2">Belongs to the beta sliding clamp family.</text>
</comment>
<proteinExistence type="inferred from homology"/>
<evidence type="ECO:0000256" key="6">
    <source>
        <dbReference type="ARBA" id="ARBA00022705"/>
    </source>
</evidence>
<dbReference type="GO" id="GO:0008408">
    <property type="term" value="F:3'-5' exonuclease activity"/>
    <property type="evidence" value="ECO:0007669"/>
    <property type="project" value="InterPro"/>
</dbReference>
<sequence length="351" mass="37767">MPIGAFAKRVGLTTSALRFYDDADVLRPELVDPLTSYRFYGESQVLPASQLRQLREIGMPLSTIGRFFTVSTTEAALLIDQQMAKASAEAASVQRTAEMLKASLVADPGIVIGALSGPVIAAAIDEVLASTVHDPEAPALAGIRLEADPGSISLTTTDRYRLATRTLVPSKASSVSWSGTLVGEDVQATLSWLRRSPTVTLEVSELSFYFRAEDGVAHCRLHTEIFPDYRLLLGSLPEVTHRLTIERRQVLKALEHAPATIGLRISGGRSSLLLSGTDMALNGTAKGLDVTVWFELTTLFPALRHALGNDVLIDLRGTYQPATIRSADDGDLTTLVMPCRAGLPDRTTPTA</sequence>
<keyword evidence="7" id="KW-0239">DNA-directed DNA polymerase</keyword>
<dbReference type="InterPro" id="IPR009061">
    <property type="entry name" value="DNA-bd_dom_put_sf"/>
</dbReference>
<evidence type="ECO:0000313" key="11">
    <source>
        <dbReference type="Proteomes" id="UP000292685"/>
    </source>
</evidence>
<accession>A0A4Q8ADE5</accession>
<dbReference type="GO" id="GO:0003887">
    <property type="term" value="F:DNA-directed DNA polymerase activity"/>
    <property type="evidence" value="ECO:0007669"/>
    <property type="project" value="UniProtKB-KW"/>
</dbReference>
<dbReference type="Proteomes" id="UP000292685">
    <property type="component" value="Unassembled WGS sequence"/>
</dbReference>
<keyword evidence="11" id="KW-1185">Reference proteome</keyword>
<evidence type="ECO:0000256" key="1">
    <source>
        <dbReference type="ARBA" id="ARBA00004496"/>
    </source>
</evidence>
<dbReference type="PANTHER" id="PTHR30478">
    <property type="entry name" value="DNA POLYMERASE III SUBUNIT BETA"/>
    <property type="match status" value="1"/>
</dbReference>
<evidence type="ECO:0000256" key="4">
    <source>
        <dbReference type="ARBA" id="ARBA00022679"/>
    </source>
</evidence>
<dbReference type="SUPFAM" id="SSF46955">
    <property type="entry name" value="Putative DNA-binding domain"/>
    <property type="match status" value="1"/>
</dbReference>
<dbReference type="GO" id="GO:0006355">
    <property type="term" value="P:regulation of DNA-templated transcription"/>
    <property type="evidence" value="ECO:0007669"/>
    <property type="project" value="InterPro"/>
</dbReference>
<keyword evidence="6" id="KW-0235">DNA replication</keyword>